<dbReference type="InterPro" id="IPR014898">
    <property type="entry name" value="Znf_C2H2_LYAR"/>
</dbReference>
<feature type="compositionally biased region" description="Low complexity" evidence="8">
    <location>
        <begin position="180"/>
        <end position="198"/>
    </location>
</feature>
<dbReference type="PANTHER" id="PTHR13100:SF10">
    <property type="entry name" value="CELL GROWTH-REGULATING NUCLEOLAR PROTEIN"/>
    <property type="match status" value="1"/>
</dbReference>
<dbReference type="Proteomes" id="UP000815325">
    <property type="component" value="Unassembled WGS sequence"/>
</dbReference>
<comment type="caution">
    <text evidence="10">The sequence shown here is derived from an EMBL/GenBank/DDBJ whole genome shotgun (WGS) entry which is preliminary data.</text>
</comment>
<dbReference type="InterPro" id="IPR039999">
    <property type="entry name" value="LYAR"/>
</dbReference>
<protein>
    <recommendedName>
        <fullName evidence="9">Zinc finger C2H2 LYAR-type domain-containing protein</fullName>
    </recommendedName>
</protein>
<dbReference type="PANTHER" id="PTHR13100">
    <property type="entry name" value="CELL GROWTH-REGULATING NUCLEOLAR PROTEIN LYAR"/>
    <property type="match status" value="1"/>
</dbReference>
<evidence type="ECO:0000256" key="7">
    <source>
        <dbReference type="PROSITE-ProRule" id="PRU01145"/>
    </source>
</evidence>
<proteinExistence type="predicted"/>
<feature type="domain" description="Zinc finger C2H2 LYAR-type" evidence="9">
    <location>
        <begin position="30"/>
        <end position="57"/>
    </location>
</feature>
<feature type="region of interest" description="Disordered" evidence="8">
    <location>
        <begin position="61"/>
        <end position="86"/>
    </location>
</feature>
<evidence type="ECO:0000313" key="10">
    <source>
        <dbReference type="EMBL" id="KAF5837296.1"/>
    </source>
</evidence>
<accession>A0ABQ7GRR7</accession>
<feature type="compositionally biased region" description="Low complexity" evidence="8">
    <location>
        <begin position="130"/>
        <end position="170"/>
    </location>
</feature>
<dbReference type="PROSITE" id="PS51804">
    <property type="entry name" value="ZF_C2HC_LYAR"/>
    <property type="match status" value="1"/>
</dbReference>
<dbReference type="SUPFAM" id="SSF57667">
    <property type="entry name" value="beta-beta-alpha zinc fingers"/>
    <property type="match status" value="2"/>
</dbReference>
<keyword evidence="4 7" id="KW-0863">Zinc-finger</keyword>
<dbReference type="Pfam" id="PF08790">
    <property type="entry name" value="zf-LYAR"/>
    <property type="match status" value="1"/>
</dbReference>
<feature type="region of interest" description="Disordered" evidence="8">
    <location>
        <begin position="111"/>
        <end position="333"/>
    </location>
</feature>
<keyword evidence="3" id="KW-0677">Repeat</keyword>
<comment type="subcellular location">
    <subcellularLocation>
        <location evidence="1">Nucleus</location>
    </subcellularLocation>
</comment>
<evidence type="ECO:0000256" key="2">
    <source>
        <dbReference type="ARBA" id="ARBA00022723"/>
    </source>
</evidence>
<keyword evidence="2" id="KW-0479">Metal-binding</keyword>
<keyword evidence="6" id="KW-0539">Nucleus</keyword>
<keyword evidence="5" id="KW-0862">Zinc</keyword>
<dbReference type="InterPro" id="IPR036236">
    <property type="entry name" value="Znf_C2H2_sf"/>
</dbReference>
<evidence type="ECO:0000256" key="8">
    <source>
        <dbReference type="SAM" id="MobiDB-lite"/>
    </source>
</evidence>
<dbReference type="EMBL" id="MU069621">
    <property type="protein sequence ID" value="KAF5837296.1"/>
    <property type="molecule type" value="Genomic_DNA"/>
</dbReference>
<keyword evidence="11" id="KW-1185">Reference proteome</keyword>
<evidence type="ECO:0000256" key="1">
    <source>
        <dbReference type="ARBA" id="ARBA00004123"/>
    </source>
</evidence>
<evidence type="ECO:0000259" key="9">
    <source>
        <dbReference type="Pfam" id="PF08790"/>
    </source>
</evidence>
<evidence type="ECO:0000256" key="3">
    <source>
        <dbReference type="ARBA" id="ARBA00022737"/>
    </source>
</evidence>
<evidence type="ECO:0000313" key="11">
    <source>
        <dbReference type="Proteomes" id="UP000815325"/>
    </source>
</evidence>
<reference evidence="10" key="1">
    <citation type="submission" date="2017-08" db="EMBL/GenBank/DDBJ databases">
        <authorList>
            <person name="Polle J.E."/>
            <person name="Barry K."/>
            <person name="Cushman J."/>
            <person name="Schmutz J."/>
            <person name="Tran D."/>
            <person name="Hathwaick L.T."/>
            <person name="Yim W.C."/>
            <person name="Jenkins J."/>
            <person name="Mckie-Krisberg Z.M."/>
            <person name="Prochnik S."/>
            <person name="Lindquist E."/>
            <person name="Dockter R.B."/>
            <person name="Adam C."/>
            <person name="Molina H."/>
            <person name="Bunkerborg J."/>
            <person name="Jin E."/>
            <person name="Buchheim M."/>
            <person name="Magnuson J."/>
        </authorList>
    </citation>
    <scope>NUCLEOTIDE SEQUENCE</scope>
    <source>
        <strain evidence="10">CCAP 19/18</strain>
    </source>
</reference>
<name>A0ABQ7GRR7_DUNSA</name>
<evidence type="ECO:0000256" key="4">
    <source>
        <dbReference type="ARBA" id="ARBA00022771"/>
    </source>
</evidence>
<organism evidence="10 11">
    <name type="scientific">Dunaliella salina</name>
    <name type="common">Green alga</name>
    <name type="synonym">Protococcus salinus</name>
    <dbReference type="NCBI Taxonomy" id="3046"/>
    <lineage>
        <taxon>Eukaryota</taxon>
        <taxon>Viridiplantae</taxon>
        <taxon>Chlorophyta</taxon>
        <taxon>core chlorophytes</taxon>
        <taxon>Chlorophyceae</taxon>
        <taxon>CS clade</taxon>
        <taxon>Chlamydomonadales</taxon>
        <taxon>Dunaliellaceae</taxon>
        <taxon>Dunaliella</taxon>
    </lineage>
</organism>
<evidence type="ECO:0000256" key="6">
    <source>
        <dbReference type="ARBA" id="ARBA00023242"/>
    </source>
</evidence>
<dbReference type="Gene3D" id="3.30.1490.490">
    <property type="match status" value="1"/>
</dbReference>
<evidence type="ECO:0000256" key="5">
    <source>
        <dbReference type="ARBA" id="ARBA00022833"/>
    </source>
</evidence>
<gene>
    <name evidence="10" type="ORF">DUNSADRAFT_4559</name>
</gene>
<sequence length="396" mass="41093">MVWFCCDYCGDTVKKPKLATHFSHCGSHSFNCVDCCQSFDRKGAQAHSVCLTEAQKYQLGATKPGGTHANGLTPQPQPAAAKAPSEPTGLEFLSSVAILFVHLQHKRRAKAALTAQNGGTAPATPGSDSAQPATPQQQQQQQQEAPHHQQQQQQQEEEQQAPASGSIGEGKSSKKKKRQAPAASSKPESEAGAASASEAGKKAKKAKKRGEASEPDSEADAAAASKSGKKAKKAKKGGEASEPESEVDAAAASKSRKEAKKGGEASEPDGEADAAASSKSGKKAKQAKKRGEPESDADAAPTSGSGKKAKKPKNGEEASEPLHPSLQDNAVMGALQKAVQKKIRAKGSVGPKQLGKVVASKLGLEASEQLVGAVRAELVKRVADIEEQDGFLMPVS</sequence>